<dbReference type="GO" id="GO:0004674">
    <property type="term" value="F:protein serine/threonine kinase activity"/>
    <property type="evidence" value="ECO:0007669"/>
    <property type="project" value="UniProtKB-KW"/>
</dbReference>
<dbReference type="SUPFAM" id="SSF56112">
    <property type="entry name" value="Protein kinase-like (PK-like)"/>
    <property type="match status" value="1"/>
</dbReference>
<keyword evidence="3 13" id="KW-0812">Transmembrane</keyword>
<dbReference type="GO" id="GO:0005886">
    <property type="term" value="C:plasma membrane"/>
    <property type="evidence" value="ECO:0000318"/>
    <property type="project" value="GO_Central"/>
</dbReference>
<dbReference type="Proteomes" id="UP000001514">
    <property type="component" value="Unassembled WGS sequence"/>
</dbReference>
<feature type="compositionally biased region" description="Basic and acidic residues" evidence="12">
    <location>
        <begin position="365"/>
        <end position="376"/>
    </location>
</feature>
<dbReference type="PANTHER" id="PTHR47460">
    <property type="entry name" value="SERINE/THREONINE-PROTEIN KINASE-LIKE PROTEIN ACR4"/>
    <property type="match status" value="1"/>
</dbReference>
<keyword evidence="5 13" id="KW-1133">Transmembrane helix</keyword>
<dbReference type="AlphaFoldDB" id="D8QT11"/>
<proteinExistence type="predicted"/>
<dbReference type="InParanoid" id="D8QT11"/>
<dbReference type="Gene3D" id="2.130.10.30">
    <property type="entry name" value="Regulator of chromosome condensation 1/beta-lactamase-inhibitor protein II"/>
    <property type="match status" value="2"/>
</dbReference>
<evidence type="ECO:0000256" key="7">
    <source>
        <dbReference type="ARBA" id="ARBA00023157"/>
    </source>
</evidence>
<dbReference type="STRING" id="88036.D8QT11"/>
<dbReference type="SUPFAM" id="SSF50985">
    <property type="entry name" value="RCC1/BLIP-II"/>
    <property type="match status" value="1"/>
</dbReference>
<dbReference type="GO" id="GO:0090392">
    <property type="term" value="P:sepal giant cell differentiation"/>
    <property type="evidence" value="ECO:0000318"/>
    <property type="project" value="GO_Central"/>
</dbReference>
<protein>
    <recommendedName>
        <fullName evidence="2">non-specific serine/threonine protein kinase</fullName>
        <ecNumber evidence="2">2.7.11.1</ecNumber>
    </recommendedName>
</protein>
<comment type="catalytic activity">
    <reaction evidence="10">
        <text>L-threonyl-[protein] + ATP = O-phospho-L-threonyl-[protein] + ADP + H(+)</text>
        <dbReference type="Rhea" id="RHEA:46608"/>
        <dbReference type="Rhea" id="RHEA-COMP:11060"/>
        <dbReference type="Rhea" id="RHEA-COMP:11605"/>
        <dbReference type="ChEBI" id="CHEBI:15378"/>
        <dbReference type="ChEBI" id="CHEBI:30013"/>
        <dbReference type="ChEBI" id="CHEBI:30616"/>
        <dbReference type="ChEBI" id="CHEBI:61977"/>
        <dbReference type="ChEBI" id="CHEBI:456216"/>
        <dbReference type="EC" id="2.7.11.1"/>
    </reaction>
</comment>
<comment type="subcellular location">
    <subcellularLocation>
        <location evidence="1">Membrane</location>
        <topology evidence="1">Single-pass type I membrane protein</topology>
    </subcellularLocation>
</comment>
<reference evidence="14 15" key="1">
    <citation type="journal article" date="2011" name="Science">
        <title>The Selaginella genome identifies genetic changes associated with the evolution of vascular plants.</title>
        <authorList>
            <person name="Banks J.A."/>
            <person name="Nishiyama T."/>
            <person name="Hasebe M."/>
            <person name="Bowman J.L."/>
            <person name="Gribskov M."/>
            <person name="dePamphilis C."/>
            <person name="Albert V.A."/>
            <person name="Aono N."/>
            <person name="Aoyama T."/>
            <person name="Ambrose B.A."/>
            <person name="Ashton N.W."/>
            <person name="Axtell M.J."/>
            <person name="Barker E."/>
            <person name="Barker M.S."/>
            <person name="Bennetzen J.L."/>
            <person name="Bonawitz N.D."/>
            <person name="Chapple C."/>
            <person name="Cheng C."/>
            <person name="Correa L.G."/>
            <person name="Dacre M."/>
            <person name="DeBarry J."/>
            <person name="Dreyer I."/>
            <person name="Elias M."/>
            <person name="Engstrom E.M."/>
            <person name="Estelle M."/>
            <person name="Feng L."/>
            <person name="Finet C."/>
            <person name="Floyd S.K."/>
            <person name="Frommer W.B."/>
            <person name="Fujita T."/>
            <person name="Gramzow L."/>
            <person name="Gutensohn M."/>
            <person name="Harholt J."/>
            <person name="Hattori M."/>
            <person name="Heyl A."/>
            <person name="Hirai T."/>
            <person name="Hiwatashi Y."/>
            <person name="Ishikawa M."/>
            <person name="Iwata M."/>
            <person name="Karol K.G."/>
            <person name="Koehler B."/>
            <person name="Kolukisaoglu U."/>
            <person name="Kubo M."/>
            <person name="Kurata T."/>
            <person name="Lalonde S."/>
            <person name="Li K."/>
            <person name="Li Y."/>
            <person name="Litt A."/>
            <person name="Lyons E."/>
            <person name="Manning G."/>
            <person name="Maruyama T."/>
            <person name="Michael T.P."/>
            <person name="Mikami K."/>
            <person name="Miyazaki S."/>
            <person name="Morinaga S."/>
            <person name="Murata T."/>
            <person name="Mueller-Roeber B."/>
            <person name="Nelson D.R."/>
            <person name="Obara M."/>
            <person name="Oguri Y."/>
            <person name="Olmstead R.G."/>
            <person name="Onodera N."/>
            <person name="Petersen B.L."/>
            <person name="Pils B."/>
            <person name="Prigge M."/>
            <person name="Rensing S.A."/>
            <person name="Riano-Pachon D.M."/>
            <person name="Roberts A.W."/>
            <person name="Sato Y."/>
            <person name="Scheller H.V."/>
            <person name="Schulz B."/>
            <person name="Schulz C."/>
            <person name="Shakirov E.V."/>
            <person name="Shibagaki N."/>
            <person name="Shinohara N."/>
            <person name="Shippen D.E."/>
            <person name="Soerensen I."/>
            <person name="Sotooka R."/>
            <person name="Sugimoto N."/>
            <person name="Sugita M."/>
            <person name="Sumikawa N."/>
            <person name="Tanurdzic M."/>
            <person name="Theissen G."/>
            <person name="Ulvskov P."/>
            <person name="Wakazuki S."/>
            <person name="Weng J.K."/>
            <person name="Willats W.W."/>
            <person name="Wipf D."/>
            <person name="Wolf P.G."/>
            <person name="Yang L."/>
            <person name="Zimmer A.D."/>
            <person name="Zhu Q."/>
            <person name="Mitros T."/>
            <person name="Hellsten U."/>
            <person name="Loque D."/>
            <person name="Otillar R."/>
            <person name="Salamov A."/>
            <person name="Schmutz J."/>
            <person name="Shapiro H."/>
            <person name="Lindquist E."/>
            <person name="Lucas S."/>
            <person name="Rokhsar D."/>
            <person name="Grigoriev I.V."/>
        </authorList>
    </citation>
    <scope>NUCLEOTIDE SEQUENCE [LARGE SCALE GENOMIC DNA]</scope>
</reference>
<dbReference type="Gene3D" id="3.30.200.20">
    <property type="entry name" value="Phosphorylase Kinase, domain 1"/>
    <property type="match status" value="1"/>
</dbReference>
<evidence type="ECO:0000256" key="6">
    <source>
        <dbReference type="ARBA" id="ARBA00023136"/>
    </source>
</evidence>
<accession>D8QT11</accession>
<dbReference type="InterPro" id="IPR011009">
    <property type="entry name" value="Kinase-like_dom_sf"/>
</dbReference>
<name>D8QT11_SELML</name>
<gene>
    <name evidence="14" type="ORF">SELMODRAFT_403931</name>
</gene>
<feature type="compositionally biased region" description="Basic and acidic residues" evidence="12">
    <location>
        <begin position="505"/>
        <end position="528"/>
    </location>
</feature>
<dbReference type="eggNOG" id="ENOG502QUN0">
    <property type="taxonomic scope" value="Eukaryota"/>
</dbReference>
<dbReference type="Gramene" id="EFJ37533">
    <property type="protein sequence ID" value="EFJ37533"/>
    <property type="gene ID" value="SELMODRAFT_403931"/>
</dbReference>
<feature type="region of interest" description="Disordered" evidence="12">
    <location>
        <begin position="365"/>
        <end position="384"/>
    </location>
</feature>
<evidence type="ECO:0000256" key="8">
    <source>
        <dbReference type="ARBA" id="ARBA00023170"/>
    </source>
</evidence>
<evidence type="ECO:0000256" key="3">
    <source>
        <dbReference type="ARBA" id="ARBA00022692"/>
    </source>
</evidence>
<dbReference type="InterPro" id="IPR009091">
    <property type="entry name" value="RCC1/BLIP-II"/>
</dbReference>
<feature type="compositionally biased region" description="Polar residues" evidence="12">
    <location>
        <begin position="536"/>
        <end position="547"/>
    </location>
</feature>
<feature type="transmembrane region" description="Helical" evidence="13">
    <location>
        <begin position="333"/>
        <end position="357"/>
    </location>
</feature>
<evidence type="ECO:0000313" key="14">
    <source>
        <dbReference type="EMBL" id="EFJ37533.1"/>
    </source>
</evidence>
<evidence type="ECO:0000256" key="10">
    <source>
        <dbReference type="ARBA" id="ARBA00047899"/>
    </source>
</evidence>
<dbReference type="EC" id="2.7.11.1" evidence="2"/>
<evidence type="ECO:0000256" key="12">
    <source>
        <dbReference type="SAM" id="MobiDB-lite"/>
    </source>
</evidence>
<evidence type="ECO:0000256" key="13">
    <source>
        <dbReference type="SAM" id="Phobius"/>
    </source>
</evidence>
<evidence type="ECO:0000256" key="11">
    <source>
        <dbReference type="ARBA" id="ARBA00048679"/>
    </source>
</evidence>
<dbReference type="Pfam" id="PF13540">
    <property type="entry name" value="RCC1_2"/>
    <property type="match status" value="1"/>
</dbReference>
<dbReference type="HOGENOM" id="CLU_039891_0_0_1"/>
<dbReference type="PANTHER" id="PTHR47460:SF1">
    <property type="entry name" value="SERINE_THREONINE-PROTEIN KINASE-LIKE PROTEIN ACR4"/>
    <property type="match status" value="1"/>
</dbReference>
<dbReference type="KEGG" id="smo:SELMODRAFT_403931"/>
<keyword evidence="15" id="KW-1185">Reference proteome</keyword>
<comment type="catalytic activity">
    <reaction evidence="11">
        <text>L-seryl-[protein] + ATP = O-phospho-L-seryl-[protein] + ADP + H(+)</text>
        <dbReference type="Rhea" id="RHEA:17989"/>
        <dbReference type="Rhea" id="RHEA-COMP:9863"/>
        <dbReference type="Rhea" id="RHEA-COMP:11604"/>
        <dbReference type="ChEBI" id="CHEBI:15378"/>
        <dbReference type="ChEBI" id="CHEBI:29999"/>
        <dbReference type="ChEBI" id="CHEBI:30616"/>
        <dbReference type="ChEBI" id="CHEBI:83421"/>
        <dbReference type="ChEBI" id="CHEBI:456216"/>
        <dbReference type="EC" id="2.7.11.1"/>
    </reaction>
</comment>
<sequence length="547" mass="58881">MWSGSADPGIPIPGTFALCALHATDLRVRCMGIHHNGSNPPDTTQFLALSGGGHFACGVEYGSHFIVCWGELQVPQELQQVSYSIVASGGFHVCALRSDNSFVDCWGRIPAPPAGMAFASLVSGWGFSCGLTQAGTVACWGDLRKEILQPSNETFGSIFAGGNTACGVTLLGRLCCWGTADHGQSIPPTGLQFLSIAGGLYHTCGIRADNRQVLCWGDQDNGKLMAPLDVSFSQIAAGDFYTCGMRMDPPMDVVCWGNSVWYPRYQKNFTISRGMCVSECGRSQFQAADQLCPVVRDKVCLDCSVCVGNSEASPCGPLGDRKCDTRSQPRSTALVILLIAAALFLGSLLVLATWLYLLRREKSKEDDPKQQGDGKLEAVASKNENERSAGQALAMSALELEVATNSYSEEMVLGKGAFGTVYKGVLENGQAKPVDHFRPVQNIVIWAKELLNDDTLHQLFDPALAVPEMPEPLYRAAKLALECTDVRGKMRPSMTNVAKSLEDILESLKEQDTRPPSKLSESGRDSKLSEPLSGRDSGNMSSFPASI</sequence>
<evidence type="ECO:0000256" key="5">
    <source>
        <dbReference type="ARBA" id="ARBA00022989"/>
    </source>
</evidence>
<keyword evidence="8" id="KW-0675">Receptor</keyword>
<evidence type="ECO:0000256" key="1">
    <source>
        <dbReference type="ARBA" id="ARBA00004479"/>
    </source>
</evidence>
<dbReference type="GO" id="GO:0004672">
    <property type="term" value="F:protein kinase activity"/>
    <property type="evidence" value="ECO:0000318"/>
    <property type="project" value="GO_Central"/>
</dbReference>
<feature type="region of interest" description="Disordered" evidence="12">
    <location>
        <begin position="505"/>
        <end position="547"/>
    </location>
</feature>
<keyword evidence="7" id="KW-1015">Disulfide bond</keyword>
<evidence type="ECO:0000313" key="15">
    <source>
        <dbReference type="Proteomes" id="UP000001514"/>
    </source>
</evidence>
<evidence type="ECO:0000256" key="4">
    <source>
        <dbReference type="ARBA" id="ARBA00022729"/>
    </source>
</evidence>
<dbReference type="GO" id="GO:0009786">
    <property type="term" value="P:regulation of asymmetric cell division"/>
    <property type="evidence" value="ECO:0000318"/>
    <property type="project" value="GO_Central"/>
</dbReference>
<dbReference type="EMBL" id="GL377566">
    <property type="protein sequence ID" value="EFJ37533.1"/>
    <property type="molecule type" value="Genomic_DNA"/>
</dbReference>
<keyword evidence="4" id="KW-0732">Signal</keyword>
<evidence type="ECO:0000256" key="2">
    <source>
        <dbReference type="ARBA" id="ARBA00012513"/>
    </source>
</evidence>
<organism evidence="15">
    <name type="scientific">Selaginella moellendorffii</name>
    <name type="common">Spikemoss</name>
    <dbReference type="NCBI Taxonomy" id="88036"/>
    <lineage>
        <taxon>Eukaryota</taxon>
        <taxon>Viridiplantae</taxon>
        <taxon>Streptophyta</taxon>
        <taxon>Embryophyta</taxon>
        <taxon>Tracheophyta</taxon>
        <taxon>Lycopodiopsida</taxon>
        <taxon>Selaginellales</taxon>
        <taxon>Selaginellaceae</taxon>
        <taxon>Selaginella</taxon>
    </lineage>
</organism>
<keyword evidence="6 13" id="KW-0472">Membrane</keyword>
<evidence type="ECO:0000256" key="9">
    <source>
        <dbReference type="ARBA" id="ARBA00023180"/>
    </source>
</evidence>
<keyword evidence="9" id="KW-0325">Glycoprotein</keyword>